<evidence type="ECO:0000313" key="3">
    <source>
        <dbReference type="Proteomes" id="UP001187343"/>
    </source>
</evidence>
<keyword evidence="3" id="KW-1185">Reference proteome</keyword>
<accession>A0AA88PV54</accession>
<protein>
    <submittedName>
        <fullName evidence="2">Uncharacterized protein</fullName>
    </submittedName>
</protein>
<proteinExistence type="predicted"/>
<reference evidence="2" key="1">
    <citation type="submission" date="2023-08" db="EMBL/GenBank/DDBJ databases">
        <title>Chromosome-level Genome Assembly of mud carp (Cirrhinus molitorella).</title>
        <authorList>
            <person name="Liu H."/>
        </authorList>
    </citation>
    <scope>NUCLEOTIDE SEQUENCE</scope>
    <source>
        <strain evidence="2">Prfri</strain>
        <tissue evidence="2">Muscle</tissue>
    </source>
</reference>
<dbReference type="AlphaFoldDB" id="A0AA88PV54"/>
<comment type="caution">
    <text evidence="2">The sequence shown here is derived from an EMBL/GenBank/DDBJ whole genome shotgun (WGS) entry which is preliminary data.</text>
</comment>
<evidence type="ECO:0000313" key="2">
    <source>
        <dbReference type="EMBL" id="KAK2898222.1"/>
    </source>
</evidence>
<feature type="compositionally biased region" description="Basic and acidic residues" evidence="1">
    <location>
        <begin position="1"/>
        <end position="13"/>
    </location>
</feature>
<dbReference type="EMBL" id="JAUYZG010000009">
    <property type="protein sequence ID" value="KAK2898222.1"/>
    <property type="molecule type" value="Genomic_DNA"/>
</dbReference>
<gene>
    <name evidence="2" type="ORF">Q8A67_009640</name>
</gene>
<organism evidence="2 3">
    <name type="scientific">Cirrhinus molitorella</name>
    <name type="common">mud carp</name>
    <dbReference type="NCBI Taxonomy" id="172907"/>
    <lineage>
        <taxon>Eukaryota</taxon>
        <taxon>Metazoa</taxon>
        <taxon>Chordata</taxon>
        <taxon>Craniata</taxon>
        <taxon>Vertebrata</taxon>
        <taxon>Euteleostomi</taxon>
        <taxon>Actinopterygii</taxon>
        <taxon>Neopterygii</taxon>
        <taxon>Teleostei</taxon>
        <taxon>Ostariophysi</taxon>
        <taxon>Cypriniformes</taxon>
        <taxon>Cyprinidae</taxon>
        <taxon>Labeoninae</taxon>
        <taxon>Labeonini</taxon>
        <taxon>Cirrhinus</taxon>
    </lineage>
</organism>
<name>A0AA88PV54_9TELE</name>
<evidence type="ECO:0000256" key="1">
    <source>
        <dbReference type="SAM" id="MobiDB-lite"/>
    </source>
</evidence>
<sequence length="79" mass="8380">MKGAAERQRRESPEPSCVSVNSIKIQRPELSDDPVPSDHSLEGGAQCQSGLSGSAGFDPSKAVTIVELIKSHKTSMKSN</sequence>
<dbReference type="Proteomes" id="UP001187343">
    <property type="component" value="Unassembled WGS sequence"/>
</dbReference>
<feature type="region of interest" description="Disordered" evidence="1">
    <location>
        <begin position="1"/>
        <end position="57"/>
    </location>
</feature>